<evidence type="ECO:0000256" key="1">
    <source>
        <dbReference type="SAM" id="MobiDB-lite"/>
    </source>
</evidence>
<dbReference type="Proteomes" id="UP000799538">
    <property type="component" value="Unassembled WGS sequence"/>
</dbReference>
<name>A0A6A6GH18_9PEZI</name>
<protein>
    <submittedName>
        <fullName evidence="2">Uncharacterized protein</fullName>
    </submittedName>
</protein>
<evidence type="ECO:0000313" key="2">
    <source>
        <dbReference type="EMBL" id="KAF2224783.1"/>
    </source>
</evidence>
<sequence>MSKRPNNDVEGPTKRLKEDDDEAALERILQSIENEDRAQAARRAEASQLQDRVRKQKEKREAERKQQEEEAARKQQVAGEAKQAALVVLAQIDAVEREAWQKFAGPAKEIYLSTGSWKESQSLRPVCWGICGPSAHSIIPSRQAWEALQTFAVGDADTTDDILDIYETLKQQISIRFETTGPMYLFECDDFRWLLLQEPPAIHHAFLAGDLPPSDSIDWPIDEAWWRQYGIIAILAHRLLARMPPRLLSDPRSVSVRYAGHCIQDWYAALAVFSMRIERGLTGPAPILADPPSAQDAVTLRKEAEKHNEQVNFFSGEEAIVSVDEDRAWWGMGGS</sequence>
<feature type="region of interest" description="Disordered" evidence="1">
    <location>
        <begin position="1"/>
        <end position="77"/>
    </location>
</feature>
<organism evidence="2 3">
    <name type="scientific">Elsinoe ampelina</name>
    <dbReference type="NCBI Taxonomy" id="302913"/>
    <lineage>
        <taxon>Eukaryota</taxon>
        <taxon>Fungi</taxon>
        <taxon>Dikarya</taxon>
        <taxon>Ascomycota</taxon>
        <taxon>Pezizomycotina</taxon>
        <taxon>Dothideomycetes</taxon>
        <taxon>Dothideomycetidae</taxon>
        <taxon>Myriangiales</taxon>
        <taxon>Elsinoaceae</taxon>
        <taxon>Elsinoe</taxon>
    </lineage>
</organism>
<gene>
    <name evidence="2" type="ORF">BDZ85DRAFT_259081</name>
</gene>
<dbReference type="AlphaFoldDB" id="A0A6A6GH18"/>
<feature type="compositionally biased region" description="Basic and acidic residues" evidence="1">
    <location>
        <begin position="34"/>
        <end position="45"/>
    </location>
</feature>
<reference evidence="3" key="1">
    <citation type="journal article" date="2020" name="Stud. Mycol.">
        <title>101 Dothideomycetes genomes: A test case for predicting lifestyles and emergence of pathogens.</title>
        <authorList>
            <person name="Haridas S."/>
            <person name="Albert R."/>
            <person name="Binder M."/>
            <person name="Bloem J."/>
            <person name="LaButti K."/>
            <person name="Salamov A."/>
            <person name="Andreopoulos B."/>
            <person name="Baker S."/>
            <person name="Barry K."/>
            <person name="Bills G."/>
            <person name="Bluhm B."/>
            <person name="Cannon C."/>
            <person name="Castanera R."/>
            <person name="Culley D."/>
            <person name="Daum C."/>
            <person name="Ezra D."/>
            <person name="Gonzalez J."/>
            <person name="Henrissat B."/>
            <person name="Kuo A."/>
            <person name="Liang C."/>
            <person name="Lipzen A."/>
            <person name="Lutzoni F."/>
            <person name="Magnuson J."/>
            <person name="Mondo S."/>
            <person name="Nolan M."/>
            <person name="Ohm R."/>
            <person name="Pangilinan J."/>
            <person name="Park H.-J."/>
            <person name="Ramirez L."/>
            <person name="Alfaro M."/>
            <person name="Sun H."/>
            <person name="Tritt A."/>
            <person name="Yoshinaga Y."/>
            <person name="Zwiers L.-H."/>
            <person name="Turgeon B."/>
            <person name="Goodwin S."/>
            <person name="Spatafora J."/>
            <person name="Crous P."/>
            <person name="Grigoriev I."/>
        </authorList>
    </citation>
    <scope>NUCLEOTIDE SEQUENCE [LARGE SCALE GENOMIC DNA]</scope>
    <source>
        <strain evidence="3">CECT 20119</strain>
    </source>
</reference>
<evidence type="ECO:0000313" key="3">
    <source>
        <dbReference type="Proteomes" id="UP000799538"/>
    </source>
</evidence>
<accession>A0A6A6GH18</accession>
<dbReference type="EMBL" id="ML992504">
    <property type="protein sequence ID" value="KAF2224783.1"/>
    <property type="molecule type" value="Genomic_DNA"/>
</dbReference>
<proteinExistence type="predicted"/>
<keyword evidence="3" id="KW-1185">Reference proteome</keyword>
<feature type="compositionally biased region" description="Basic and acidic residues" evidence="1">
    <location>
        <begin position="58"/>
        <end position="73"/>
    </location>
</feature>
<dbReference type="OrthoDB" id="10662173at2759"/>
<feature type="compositionally biased region" description="Basic and acidic residues" evidence="1">
    <location>
        <begin position="1"/>
        <end position="18"/>
    </location>
</feature>